<evidence type="ECO:0000256" key="6">
    <source>
        <dbReference type="ARBA" id="ARBA00022670"/>
    </source>
</evidence>
<evidence type="ECO:0000256" key="5">
    <source>
        <dbReference type="ARBA" id="ARBA00015719"/>
    </source>
</evidence>
<reference evidence="11" key="1">
    <citation type="submission" date="2016-10" db="EMBL/GenBank/DDBJ databases">
        <authorList>
            <person name="Varghese N."/>
            <person name="Submissions S."/>
        </authorList>
    </citation>
    <scope>NUCLEOTIDE SEQUENCE [LARGE SCALE GENOMIC DNA]</scope>
    <source>
        <strain evidence="11">DSM 19110</strain>
    </source>
</reference>
<dbReference type="Gene3D" id="3.40.50.880">
    <property type="match status" value="1"/>
</dbReference>
<keyword evidence="9" id="KW-0732">Signal</keyword>
<comment type="function">
    <text evidence="2">Exopeptidase that catalyzes the hydrolytic cleavage of multi-L-arginyl-poly-L-aspartic acid (cyanophycin; a water-insoluble reserve polymer) into aspartate-arginine dipeptides.</text>
</comment>
<dbReference type="Proteomes" id="UP000183200">
    <property type="component" value="Unassembled WGS sequence"/>
</dbReference>
<dbReference type="InterPro" id="IPR011811">
    <property type="entry name" value="Peptidase_S51_cyanophycinase"/>
</dbReference>
<accession>A0A1H0MC93</accession>
<dbReference type="GO" id="GO:0006508">
    <property type="term" value="P:proteolysis"/>
    <property type="evidence" value="ECO:0007669"/>
    <property type="project" value="UniProtKB-KW"/>
</dbReference>
<dbReference type="EC" id="3.4.15.6" evidence="4"/>
<keyword evidence="11" id="KW-1185">Reference proteome</keyword>
<dbReference type="CDD" id="cd03145">
    <property type="entry name" value="GAT1_cyanophycinase"/>
    <property type="match status" value="1"/>
</dbReference>
<evidence type="ECO:0000313" key="10">
    <source>
        <dbReference type="EMBL" id="SDO78052.1"/>
    </source>
</evidence>
<comment type="similarity">
    <text evidence="3">Belongs to the peptidase S51 family.</text>
</comment>
<feature type="chain" id="PRO_5010230801" description="Cyanophycinase" evidence="9">
    <location>
        <begin position="24"/>
        <end position="285"/>
    </location>
</feature>
<keyword evidence="8" id="KW-0720">Serine protease</keyword>
<evidence type="ECO:0000313" key="11">
    <source>
        <dbReference type="Proteomes" id="UP000183200"/>
    </source>
</evidence>
<dbReference type="PANTHER" id="PTHR36175:SF1">
    <property type="entry name" value="CYANOPHYCINASE"/>
    <property type="match status" value="1"/>
</dbReference>
<dbReference type="InterPro" id="IPR005320">
    <property type="entry name" value="Peptidase_S51"/>
</dbReference>
<dbReference type="RefSeq" id="WP_074613111.1">
    <property type="nucleotide sequence ID" value="NZ_FNGY01000022.1"/>
</dbReference>
<evidence type="ECO:0000256" key="9">
    <source>
        <dbReference type="SAM" id="SignalP"/>
    </source>
</evidence>
<protein>
    <recommendedName>
        <fullName evidence="5">Cyanophycinase</fullName>
        <ecNumber evidence="4">3.4.15.6</ecNumber>
    </recommendedName>
</protein>
<dbReference type="NCBIfam" id="TIGR02069">
    <property type="entry name" value="cyanophycinase"/>
    <property type="match status" value="1"/>
</dbReference>
<evidence type="ECO:0000256" key="7">
    <source>
        <dbReference type="ARBA" id="ARBA00022801"/>
    </source>
</evidence>
<organism evidence="10 11">
    <name type="scientific">Pedobacter steynii</name>
    <dbReference type="NCBI Taxonomy" id="430522"/>
    <lineage>
        <taxon>Bacteria</taxon>
        <taxon>Pseudomonadati</taxon>
        <taxon>Bacteroidota</taxon>
        <taxon>Sphingobacteriia</taxon>
        <taxon>Sphingobacteriales</taxon>
        <taxon>Sphingobacteriaceae</taxon>
        <taxon>Pedobacter</taxon>
    </lineage>
</organism>
<dbReference type="EMBL" id="FNGY01000022">
    <property type="protein sequence ID" value="SDO78052.1"/>
    <property type="molecule type" value="Genomic_DNA"/>
</dbReference>
<evidence type="ECO:0000256" key="8">
    <source>
        <dbReference type="ARBA" id="ARBA00022825"/>
    </source>
</evidence>
<sequence>MKYLLIRPLLTYALVLTSLLAVAQQGAAAKGSLFIIGGGDKSPELIQELIKTADMRSKDYVVVLPMSSGFPERSFEAIQQELSVATRNHIACFNFDASKVNDRKWLDSLTGARLIYITGGDQNRFMKVVLNTPVYKAIHQAYQNGATVAGTSAGAAVMSKYMITGDQLLGDTAYKATFDQLRFGNVEFQEGLGLLDSVIIDQHFVRRSRYNRLISALAAHPGFDCIGIDEGTAIIVKQKKIRVAGESQVLRIASPLKLKVTKSKHLKMEGLQFSLYTAGDTFYTK</sequence>
<keyword evidence="7" id="KW-0378">Hydrolase</keyword>
<dbReference type="STRING" id="430522.BFS30_13310"/>
<dbReference type="Pfam" id="PF03575">
    <property type="entry name" value="Peptidase_S51"/>
    <property type="match status" value="1"/>
</dbReference>
<proteinExistence type="inferred from homology"/>
<dbReference type="AlphaFoldDB" id="A0A1H0MC93"/>
<gene>
    <name evidence="10" type="ORF">SAMN05421820_12212</name>
</gene>
<feature type="signal peptide" evidence="9">
    <location>
        <begin position="1"/>
        <end position="23"/>
    </location>
</feature>
<name>A0A1H0MC93_9SPHI</name>
<evidence type="ECO:0000256" key="4">
    <source>
        <dbReference type="ARBA" id="ARBA00013115"/>
    </source>
</evidence>
<evidence type="ECO:0000256" key="2">
    <source>
        <dbReference type="ARBA" id="ARBA00002039"/>
    </source>
</evidence>
<dbReference type="OrthoDB" id="9799980at2"/>
<keyword evidence="6" id="KW-0645">Protease</keyword>
<dbReference type="GO" id="GO:0008236">
    <property type="term" value="F:serine-type peptidase activity"/>
    <property type="evidence" value="ECO:0007669"/>
    <property type="project" value="UniProtKB-KW"/>
</dbReference>
<evidence type="ECO:0000256" key="3">
    <source>
        <dbReference type="ARBA" id="ARBA00006534"/>
    </source>
</evidence>
<evidence type="ECO:0000256" key="1">
    <source>
        <dbReference type="ARBA" id="ARBA00001092"/>
    </source>
</evidence>
<dbReference type="InterPro" id="IPR029062">
    <property type="entry name" value="Class_I_gatase-like"/>
</dbReference>
<dbReference type="GO" id="GO:0008241">
    <property type="term" value="F:peptidyl-dipeptidase activity"/>
    <property type="evidence" value="ECO:0007669"/>
    <property type="project" value="UniProtKB-EC"/>
</dbReference>
<dbReference type="PANTHER" id="PTHR36175">
    <property type="entry name" value="CYANOPHYCINASE"/>
    <property type="match status" value="1"/>
</dbReference>
<comment type="catalytic activity">
    <reaction evidence="1">
        <text>[L-4-(L-arginin-2-N-yl)aspartate](n) + H2O = [L-4-(L-arginin-2-N-yl)aspartate](n-1) + L-4-(L-arginin-2-N-yl)aspartate</text>
        <dbReference type="Rhea" id="RHEA:12845"/>
        <dbReference type="Rhea" id="RHEA-COMP:13728"/>
        <dbReference type="Rhea" id="RHEA-COMP:13734"/>
        <dbReference type="ChEBI" id="CHEBI:15377"/>
        <dbReference type="ChEBI" id="CHEBI:137986"/>
        <dbReference type="ChEBI" id="CHEBI:137991"/>
        <dbReference type="EC" id="3.4.15.6"/>
    </reaction>
</comment>
<dbReference type="SUPFAM" id="SSF52317">
    <property type="entry name" value="Class I glutamine amidotransferase-like"/>
    <property type="match status" value="1"/>
</dbReference>